<reference evidence="1 2" key="1">
    <citation type="submission" date="2018-08" db="EMBL/GenBank/DDBJ databases">
        <title>Genome sequence of strict halophilic Halobacillus trueperi SS1 isolated from Lunsu, a salty water body of North West Himalayas.</title>
        <authorList>
            <person name="Gupta S."/>
            <person name="Sharma P."/>
            <person name="Dev K."/>
            <person name="Baumler D."/>
            <person name="Sourirajan A."/>
        </authorList>
    </citation>
    <scope>NUCLEOTIDE SEQUENCE [LARGE SCALE GENOMIC DNA]</scope>
    <source>
        <strain evidence="1 2">SS1</strain>
    </source>
</reference>
<proteinExistence type="predicted"/>
<name>A0A3D8VLW7_9BACI</name>
<gene>
    <name evidence="1" type="ORF">DXT76_13490</name>
</gene>
<dbReference type="EMBL" id="QTLC01000048">
    <property type="protein sequence ID" value="RDY70283.1"/>
    <property type="molecule type" value="Genomic_DNA"/>
</dbReference>
<comment type="caution">
    <text evidence="1">The sequence shown here is derived from an EMBL/GenBank/DDBJ whole genome shotgun (WGS) entry which is preliminary data.</text>
</comment>
<dbReference type="AlphaFoldDB" id="A0A3D8VLW7"/>
<accession>A0A3D8VLW7</accession>
<dbReference type="Proteomes" id="UP000257032">
    <property type="component" value="Unassembled WGS sequence"/>
</dbReference>
<organism evidence="1 2">
    <name type="scientific">Halobacillus trueperi</name>
    <dbReference type="NCBI Taxonomy" id="156205"/>
    <lineage>
        <taxon>Bacteria</taxon>
        <taxon>Bacillati</taxon>
        <taxon>Bacillota</taxon>
        <taxon>Bacilli</taxon>
        <taxon>Bacillales</taxon>
        <taxon>Bacillaceae</taxon>
        <taxon>Halobacillus</taxon>
    </lineage>
</organism>
<evidence type="ECO:0000313" key="2">
    <source>
        <dbReference type="Proteomes" id="UP000257032"/>
    </source>
</evidence>
<sequence length="68" mass="8080">MDYSEVNKIEVLDSVEEVNKKLDRYWTLLAVQTVTESNQTKLSFVVGWTHSEDEETYVRQRSRHKDAF</sequence>
<protein>
    <submittedName>
        <fullName evidence="1">Uncharacterized protein</fullName>
    </submittedName>
</protein>
<dbReference type="RefSeq" id="WP_115894460.1">
    <property type="nucleotide sequence ID" value="NZ_QTLC01000048.1"/>
</dbReference>
<evidence type="ECO:0000313" key="1">
    <source>
        <dbReference type="EMBL" id="RDY70283.1"/>
    </source>
</evidence>